<keyword evidence="5 9" id="KW-0812">Transmembrane</keyword>
<evidence type="ECO:0000256" key="1">
    <source>
        <dbReference type="ARBA" id="ARBA00004429"/>
    </source>
</evidence>
<comment type="caution">
    <text evidence="11">The sequence shown here is derived from an EMBL/GenBank/DDBJ whole genome shotgun (WGS) entry which is preliminary data.</text>
</comment>
<evidence type="ECO:0000259" key="10">
    <source>
        <dbReference type="PROSITE" id="PS50928"/>
    </source>
</evidence>
<evidence type="ECO:0000256" key="3">
    <source>
        <dbReference type="ARBA" id="ARBA00022448"/>
    </source>
</evidence>
<keyword evidence="6" id="KW-0029">Amino-acid transport</keyword>
<dbReference type="CDD" id="cd06261">
    <property type="entry name" value="TM_PBP2"/>
    <property type="match status" value="1"/>
</dbReference>
<dbReference type="SUPFAM" id="SSF161098">
    <property type="entry name" value="MetI-like"/>
    <property type="match status" value="1"/>
</dbReference>
<dbReference type="InterPro" id="IPR043429">
    <property type="entry name" value="ArtM/GltK/GlnP/TcyL/YhdX-like"/>
</dbReference>
<evidence type="ECO:0000256" key="5">
    <source>
        <dbReference type="ARBA" id="ARBA00022692"/>
    </source>
</evidence>
<dbReference type="NCBIfam" id="TIGR01726">
    <property type="entry name" value="HEQRo_perm_3TM"/>
    <property type="match status" value="1"/>
</dbReference>
<dbReference type="PANTHER" id="PTHR30614">
    <property type="entry name" value="MEMBRANE COMPONENT OF AMINO ACID ABC TRANSPORTER"/>
    <property type="match status" value="1"/>
</dbReference>
<keyword evidence="7 9" id="KW-1133">Transmembrane helix</keyword>
<sequence length="241" mass="26639">MNYLPDFPRLLPYLPDLMAGLMTTVWLTALTTTLGILGAVLCVWQRHRAPTSLFSRLLGMLVELLRNTPFIVQLFFIFFGLPALGLSLSAEMAAVIAMTLNLAAYSSEILRAGVDATGRGQWEAGRALGLTRWQSYRHVVLMPALERMYPALTSQCVIVMLGSAVVSQISVADLTFAANFIQSRTFLSFESYVVTAGMYLLLAIAMRALLNRIGRRLFGFRHLTPAPRSRLSSPVLKEAHS</sequence>
<feature type="domain" description="ABC transmembrane type-1" evidence="10">
    <location>
        <begin position="17"/>
        <end position="210"/>
    </location>
</feature>
<dbReference type="Pfam" id="PF00528">
    <property type="entry name" value="BPD_transp_1"/>
    <property type="match status" value="1"/>
</dbReference>
<dbReference type="InterPro" id="IPR000515">
    <property type="entry name" value="MetI-like"/>
</dbReference>
<dbReference type="GO" id="GO:0043190">
    <property type="term" value="C:ATP-binding cassette (ABC) transporter complex"/>
    <property type="evidence" value="ECO:0007669"/>
    <property type="project" value="InterPro"/>
</dbReference>
<dbReference type="AlphaFoldDB" id="A0AAP4TYY5"/>
<feature type="transmembrane region" description="Helical" evidence="9">
    <location>
        <begin position="151"/>
        <end position="171"/>
    </location>
</feature>
<comment type="subcellular location">
    <subcellularLocation>
        <location evidence="1">Cell inner membrane</location>
        <topology evidence="1">Multi-pass membrane protein</topology>
    </subcellularLocation>
    <subcellularLocation>
        <location evidence="9">Cell membrane</location>
        <topology evidence="9">Multi-pass membrane protein</topology>
    </subcellularLocation>
</comment>
<feature type="transmembrane region" description="Helical" evidence="9">
    <location>
        <begin position="92"/>
        <end position="110"/>
    </location>
</feature>
<feature type="transmembrane region" description="Helical" evidence="9">
    <location>
        <begin position="64"/>
        <end position="86"/>
    </location>
</feature>
<dbReference type="RefSeq" id="WP_107334855.1">
    <property type="nucleotide sequence ID" value="NZ_JAHKQM010000009.1"/>
</dbReference>
<evidence type="ECO:0000256" key="4">
    <source>
        <dbReference type="ARBA" id="ARBA00022475"/>
    </source>
</evidence>
<dbReference type="Gene3D" id="1.10.3720.10">
    <property type="entry name" value="MetI-like"/>
    <property type="match status" value="1"/>
</dbReference>
<evidence type="ECO:0000313" key="12">
    <source>
        <dbReference type="Proteomes" id="UP001170481"/>
    </source>
</evidence>
<comment type="similarity">
    <text evidence="2">Belongs to the binding-protein-dependent transport system permease family. HisMQ subfamily.</text>
</comment>
<dbReference type="Proteomes" id="UP001170481">
    <property type="component" value="Unassembled WGS sequence"/>
</dbReference>
<dbReference type="InterPro" id="IPR010065">
    <property type="entry name" value="AA_ABC_transptr_permease_3TM"/>
</dbReference>
<reference evidence="11" key="1">
    <citation type="submission" date="2023-07" db="EMBL/GenBank/DDBJ databases">
        <title>Genome content predicts the carbon catabolic preferences of heterotrophic bacteria.</title>
        <authorList>
            <person name="Gralka M."/>
        </authorList>
    </citation>
    <scope>NUCLEOTIDE SEQUENCE</scope>
    <source>
        <strain evidence="11">C2R13</strain>
    </source>
</reference>
<dbReference type="PANTHER" id="PTHR30614:SF35">
    <property type="entry name" value="ABC TRANSPORTER PERMEASE PROTEIN"/>
    <property type="match status" value="1"/>
</dbReference>
<dbReference type="InterPro" id="IPR035906">
    <property type="entry name" value="MetI-like_sf"/>
</dbReference>
<evidence type="ECO:0000256" key="6">
    <source>
        <dbReference type="ARBA" id="ARBA00022970"/>
    </source>
</evidence>
<protein>
    <submittedName>
        <fullName evidence="11">Amino acid ABC transporter permease</fullName>
    </submittedName>
</protein>
<evidence type="ECO:0000256" key="9">
    <source>
        <dbReference type="RuleBase" id="RU363032"/>
    </source>
</evidence>
<dbReference type="GO" id="GO:0022857">
    <property type="term" value="F:transmembrane transporter activity"/>
    <property type="evidence" value="ECO:0007669"/>
    <property type="project" value="InterPro"/>
</dbReference>
<organism evidence="11 12">
    <name type="scientific">Cobetia amphilecti</name>
    <dbReference type="NCBI Taxonomy" id="1055104"/>
    <lineage>
        <taxon>Bacteria</taxon>
        <taxon>Pseudomonadati</taxon>
        <taxon>Pseudomonadota</taxon>
        <taxon>Gammaproteobacteria</taxon>
        <taxon>Oceanospirillales</taxon>
        <taxon>Halomonadaceae</taxon>
        <taxon>Cobetia</taxon>
    </lineage>
</organism>
<evidence type="ECO:0000313" key="11">
    <source>
        <dbReference type="EMBL" id="MDO6671546.1"/>
    </source>
</evidence>
<gene>
    <name evidence="11" type="ORF">Q4535_05380</name>
</gene>
<keyword evidence="8 9" id="KW-0472">Membrane</keyword>
<feature type="transmembrane region" description="Helical" evidence="9">
    <location>
        <begin position="20"/>
        <end position="44"/>
    </location>
</feature>
<keyword evidence="4" id="KW-1003">Cell membrane</keyword>
<feature type="transmembrane region" description="Helical" evidence="9">
    <location>
        <begin position="191"/>
        <end position="210"/>
    </location>
</feature>
<name>A0AAP4TYY5_9GAMM</name>
<dbReference type="GO" id="GO:0006865">
    <property type="term" value="P:amino acid transport"/>
    <property type="evidence" value="ECO:0007669"/>
    <property type="project" value="UniProtKB-KW"/>
</dbReference>
<keyword evidence="3 9" id="KW-0813">Transport</keyword>
<evidence type="ECO:0000256" key="8">
    <source>
        <dbReference type="ARBA" id="ARBA00023136"/>
    </source>
</evidence>
<evidence type="ECO:0000256" key="7">
    <source>
        <dbReference type="ARBA" id="ARBA00022989"/>
    </source>
</evidence>
<proteinExistence type="inferred from homology"/>
<dbReference type="EMBL" id="JAUORK010000005">
    <property type="protein sequence ID" value="MDO6671546.1"/>
    <property type="molecule type" value="Genomic_DNA"/>
</dbReference>
<accession>A0AAP4TYY5</accession>
<evidence type="ECO:0000256" key="2">
    <source>
        <dbReference type="ARBA" id="ARBA00010072"/>
    </source>
</evidence>
<dbReference type="PROSITE" id="PS50928">
    <property type="entry name" value="ABC_TM1"/>
    <property type="match status" value="1"/>
</dbReference>